<name>A0A512JA53_9HYPH</name>
<evidence type="ECO:0000313" key="3">
    <source>
        <dbReference type="Proteomes" id="UP000321960"/>
    </source>
</evidence>
<dbReference type="RefSeq" id="WP_210250402.1">
    <property type="nucleotide sequence ID" value="NZ_BJZU01000126.1"/>
</dbReference>
<dbReference type="AlphaFoldDB" id="A0A512JA53"/>
<accession>A0A512JA53</accession>
<dbReference type="SUPFAM" id="SSF56784">
    <property type="entry name" value="HAD-like"/>
    <property type="match status" value="1"/>
</dbReference>
<proteinExistence type="predicted"/>
<gene>
    <name evidence="2" type="ORF">GCM10007888_59400</name>
    <name evidence="1" type="ORF">MOX02_48760</name>
</gene>
<keyword evidence="4" id="KW-1185">Reference proteome</keyword>
<dbReference type="Proteomes" id="UP000321960">
    <property type="component" value="Unassembled WGS sequence"/>
</dbReference>
<reference evidence="4" key="2">
    <citation type="journal article" date="2019" name="Int. J. Syst. Evol. Microbiol.">
        <title>The Global Catalogue of Microorganisms (GCM) 10K type strain sequencing project: providing services to taxonomists for standard genome sequencing and annotation.</title>
        <authorList>
            <consortium name="The Broad Institute Genomics Platform"/>
            <consortium name="The Broad Institute Genome Sequencing Center for Infectious Disease"/>
            <person name="Wu L."/>
            <person name="Ma J."/>
        </authorList>
    </citation>
    <scope>NUCLEOTIDE SEQUENCE [LARGE SCALE GENOMIC DNA]</scope>
    <source>
        <strain evidence="4">NBRC 107715</strain>
    </source>
</reference>
<reference evidence="2" key="1">
    <citation type="journal article" date="2014" name="Int. J. Syst. Evol. Microbiol.">
        <title>Complete genome of a new Firmicutes species belonging to the dominant human colonic microbiota ('Ruminococcus bicirculans') reveals two chromosomes and a selective capacity to utilize plant glucans.</title>
        <authorList>
            <consortium name="NISC Comparative Sequencing Program"/>
            <person name="Wegmann U."/>
            <person name="Louis P."/>
            <person name="Goesmann A."/>
            <person name="Henrissat B."/>
            <person name="Duncan S.H."/>
            <person name="Flint H.J."/>
        </authorList>
    </citation>
    <scope>NUCLEOTIDE SEQUENCE</scope>
    <source>
        <strain evidence="2">NBRC 107715</strain>
    </source>
</reference>
<evidence type="ECO:0008006" key="5">
    <source>
        <dbReference type="Google" id="ProtNLM"/>
    </source>
</evidence>
<protein>
    <recommendedName>
        <fullName evidence="5">FCP1 homology domain-containing protein</fullName>
    </recommendedName>
</protein>
<dbReference type="EMBL" id="BJZU01000126">
    <property type="protein sequence ID" value="GEP06838.1"/>
    <property type="molecule type" value="Genomic_DNA"/>
</dbReference>
<dbReference type="InterPro" id="IPR023214">
    <property type="entry name" value="HAD_sf"/>
</dbReference>
<comment type="caution">
    <text evidence="1">The sequence shown here is derived from an EMBL/GenBank/DDBJ whole genome shotgun (WGS) entry which is preliminary data.</text>
</comment>
<sequence>MAVQPYPKDQQPVLDAVHPRRGRRRLPILCLDFDGVIHGYQSGWQGAAIVPDPPVPGAIEFLHGAVERFQVAIFSSRSGQPGGIEAMKGWLAMHVHAAIDDRREAEHVLGLIQWPVAKPPALVTIDDRAITFTGTWPSLDEIAAFQPWNKKPPPGGSGA</sequence>
<dbReference type="EMBL" id="BSPK01000114">
    <property type="protein sequence ID" value="GLS67556.1"/>
    <property type="molecule type" value="Genomic_DNA"/>
</dbReference>
<evidence type="ECO:0000313" key="4">
    <source>
        <dbReference type="Proteomes" id="UP001156856"/>
    </source>
</evidence>
<reference evidence="1 3" key="3">
    <citation type="submission" date="2019-07" db="EMBL/GenBank/DDBJ databases">
        <title>Whole genome shotgun sequence of Methylobacterium oxalidis NBRC 107715.</title>
        <authorList>
            <person name="Hosoyama A."/>
            <person name="Uohara A."/>
            <person name="Ohji S."/>
            <person name="Ichikawa N."/>
        </authorList>
    </citation>
    <scope>NUCLEOTIDE SEQUENCE [LARGE SCALE GENOMIC DNA]</scope>
    <source>
        <strain evidence="1 3">NBRC 107715</strain>
    </source>
</reference>
<reference evidence="2" key="4">
    <citation type="submission" date="2023-01" db="EMBL/GenBank/DDBJ databases">
        <title>Draft genome sequence of Methylobacterium oxalidis strain NBRC 107715.</title>
        <authorList>
            <person name="Sun Q."/>
            <person name="Mori K."/>
        </authorList>
    </citation>
    <scope>NUCLEOTIDE SEQUENCE</scope>
    <source>
        <strain evidence="2">NBRC 107715</strain>
    </source>
</reference>
<evidence type="ECO:0000313" key="1">
    <source>
        <dbReference type="EMBL" id="GEP06838.1"/>
    </source>
</evidence>
<dbReference type="Gene3D" id="3.40.50.1000">
    <property type="entry name" value="HAD superfamily/HAD-like"/>
    <property type="match status" value="1"/>
</dbReference>
<organism evidence="1 3">
    <name type="scientific">Methylobacterium oxalidis</name>
    <dbReference type="NCBI Taxonomy" id="944322"/>
    <lineage>
        <taxon>Bacteria</taxon>
        <taxon>Pseudomonadati</taxon>
        <taxon>Pseudomonadota</taxon>
        <taxon>Alphaproteobacteria</taxon>
        <taxon>Hyphomicrobiales</taxon>
        <taxon>Methylobacteriaceae</taxon>
        <taxon>Methylobacterium</taxon>
    </lineage>
</organism>
<dbReference type="InterPro" id="IPR036412">
    <property type="entry name" value="HAD-like_sf"/>
</dbReference>
<evidence type="ECO:0000313" key="2">
    <source>
        <dbReference type="EMBL" id="GLS67556.1"/>
    </source>
</evidence>
<dbReference type="Proteomes" id="UP001156856">
    <property type="component" value="Unassembled WGS sequence"/>
</dbReference>